<name>A0ABP0TTE7_9BRYO</name>
<protein>
    <submittedName>
        <fullName evidence="1">Uncharacterized protein</fullName>
    </submittedName>
</protein>
<keyword evidence="2" id="KW-1185">Reference proteome</keyword>
<dbReference type="EMBL" id="OZ019906">
    <property type="protein sequence ID" value="CAK9204102.1"/>
    <property type="molecule type" value="Genomic_DNA"/>
</dbReference>
<evidence type="ECO:0000313" key="2">
    <source>
        <dbReference type="Proteomes" id="UP001497512"/>
    </source>
</evidence>
<gene>
    <name evidence="1" type="ORF">CSSPTR1EN2_LOCUS7218</name>
</gene>
<reference evidence="1" key="1">
    <citation type="submission" date="2024-02" db="EMBL/GenBank/DDBJ databases">
        <authorList>
            <consortium name="ELIXIR-Norway"/>
            <consortium name="Elixir Norway"/>
        </authorList>
    </citation>
    <scope>NUCLEOTIDE SEQUENCE</scope>
</reference>
<organism evidence="1 2">
    <name type="scientific">Sphagnum troendelagicum</name>
    <dbReference type="NCBI Taxonomy" id="128251"/>
    <lineage>
        <taxon>Eukaryota</taxon>
        <taxon>Viridiplantae</taxon>
        <taxon>Streptophyta</taxon>
        <taxon>Embryophyta</taxon>
        <taxon>Bryophyta</taxon>
        <taxon>Sphagnophytina</taxon>
        <taxon>Sphagnopsida</taxon>
        <taxon>Sphagnales</taxon>
        <taxon>Sphagnaceae</taxon>
        <taxon>Sphagnum</taxon>
    </lineage>
</organism>
<dbReference type="Proteomes" id="UP001497512">
    <property type="component" value="Chromosome 14"/>
</dbReference>
<accession>A0ABP0TTE7</accession>
<sequence>MLLPWEEIRELSEAGNTVGKKCLNHDCSWQNMPLVLKVMQESTPQEIYPWIRSQWLPPSGSSNRDLVFRAECDTLTPGYLPCREVKFLQSNSALAMRIAFPSCWI</sequence>
<proteinExistence type="predicted"/>
<evidence type="ECO:0000313" key="1">
    <source>
        <dbReference type="EMBL" id="CAK9204102.1"/>
    </source>
</evidence>